<protein>
    <submittedName>
        <fullName evidence="8">Thiol:disulfide interchange protein DsbA/DsbL</fullName>
    </submittedName>
</protein>
<dbReference type="CDD" id="cd03019">
    <property type="entry name" value="DsbA_DsbA"/>
    <property type="match status" value="1"/>
</dbReference>
<sequence length="234" mass="25680">MFKKMLSLLSVFSFLLLVSACSDGAEPAASKTAQPAASAAAQAQPSDKADVGERFIRIPQPVRTANPDKIEVVEVFWYGCSHCFHFDPMIEVWKKKLAADVDFHRSPAMWNELMVVHAKAYYTALTLGVLDKVHEPIFKAINVDRNTLRDADALAALFTSHSDIDDATFRKTFDSFGVNSQVKQADARARSYGIAGTPELIVNGKYRITGRSAGGQAEMLKVADELIAKERAAK</sequence>
<dbReference type="PROSITE" id="PS51352">
    <property type="entry name" value="THIOREDOXIN_2"/>
    <property type="match status" value="1"/>
</dbReference>
<dbReference type="EMBL" id="JAHWDQ010000002">
    <property type="protein sequence ID" value="MBW2941105.1"/>
    <property type="molecule type" value="Genomic_DNA"/>
</dbReference>
<comment type="subcellular location">
    <subcellularLocation>
        <location evidence="1">Periplasm</location>
    </subcellularLocation>
</comment>
<keyword evidence="4" id="KW-1015">Disulfide bond</keyword>
<evidence type="ECO:0000259" key="7">
    <source>
        <dbReference type="PROSITE" id="PS51352"/>
    </source>
</evidence>
<evidence type="ECO:0000313" key="9">
    <source>
        <dbReference type="Proteomes" id="UP001166291"/>
    </source>
</evidence>
<organism evidence="8 9">
    <name type="scientific">Zhongshania aquimaris</name>
    <dbReference type="NCBI Taxonomy" id="2857107"/>
    <lineage>
        <taxon>Bacteria</taxon>
        <taxon>Pseudomonadati</taxon>
        <taxon>Pseudomonadota</taxon>
        <taxon>Gammaproteobacteria</taxon>
        <taxon>Cellvibrionales</taxon>
        <taxon>Spongiibacteraceae</taxon>
        <taxon>Zhongshania</taxon>
    </lineage>
</organism>
<keyword evidence="2 6" id="KW-0732">Signal</keyword>
<evidence type="ECO:0000256" key="5">
    <source>
        <dbReference type="ARBA" id="ARBA00023284"/>
    </source>
</evidence>
<dbReference type="InterPro" id="IPR050824">
    <property type="entry name" value="Thiol_disulfide_DsbA"/>
</dbReference>
<evidence type="ECO:0000256" key="2">
    <source>
        <dbReference type="ARBA" id="ARBA00022729"/>
    </source>
</evidence>
<evidence type="ECO:0000313" key="8">
    <source>
        <dbReference type="EMBL" id="MBW2941105.1"/>
    </source>
</evidence>
<dbReference type="PROSITE" id="PS51257">
    <property type="entry name" value="PROKAR_LIPOPROTEIN"/>
    <property type="match status" value="1"/>
</dbReference>
<dbReference type="PANTHER" id="PTHR35891:SF2">
    <property type="entry name" value="THIOL:DISULFIDE INTERCHANGE PROTEIN DSBA"/>
    <property type="match status" value="1"/>
</dbReference>
<feature type="signal peptide" evidence="6">
    <location>
        <begin position="1"/>
        <end position="24"/>
    </location>
</feature>
<feature type="domain" description="Thioredoxin" evidence="7">
    <location>
        <begin position="30"/>
        <end position="228"/>
    </location>
</feature>
<evidence type="ECO:0000256" key="4">
    <source>
        <dbReference type="ARBA" id="ARBA00023157"/>
    </source>
</evidence>
<comment type="caution">
    <text evidence="8">The sequence shown here is derived from an EMBL/GenBank/DDBJ whole genome shotgun (WGS) entry which is preliminary data.</text>
</comment>
<name>A0ABS6VS09_9GAMM</name>
<keyword evidence="3" id="KW-0574">Periplasm</keyword>
<dbReference type="Pfam" id="PF01323">
    <property type="entry name" value="DSBA"/>
    <property type="match status" value="1"/>
</dbReference>
<dbReference type="InterPro" id="IPR023205">
    <property type="entry name" value="DsbA/DsbL"/>
</dbReference>
<proteinExistence type="predicted"/>
<keyword evidence="9" id="KW-1185">Reference proteome</keyword>
<dbReference type="RefSeq" id="WP_219043359.1">
    <property type="nucleotide sequence ID" value="NZ_JAHWDQ010000002.1"/>
</dbReference>
<accession>A0ABS6VS09</accession>
<dbReference type="InterPro" id="IPR013766">
    <property type="entry name" value="Thioredoxin_domain"/>
</dbReference>
<feature type="chain" id="PRO_5046465419" evidence="6">
    <location>
        <begin position="25"/>
        <end position="234"/>
    </location>
</feature>
<gene>
    <name evidence="8" type="ORF">KXJ70_09970</name>
</gene>
<dbReference type="Proteomes" id="UP001166291">
    <property type="component" value="Unassembled WGS sequence"/>
</dbReference>
<dbReference type="PANTHER" id="PTHR35891">
    <property type="entry name" value="THIOL:DISULFIDE INTERCHANGE PROTEIN DSBA"/>
    <property type="match status" value="1"/>
</dbReference>
<dbReference type="InterPro" id="IPR001853">
    <property type="entry name" value="DSBA-like_thioredoxin_dom"/>
</dbReference>
<reference evidence="8" key="1">
    <citation type="submission" date="2021-07" db="EMBL/GenBank/DDBJ databases">
        <title>Zhongshania sp. CAU 1632 isolated from seawater.</title>
        <authorList>
            <person name="Kim W."/>
        </authorList>
    </citation>
    <scope>NUCLEOTIDE SEQUENCE</scope>
    <source>
        <strain evidence="8">CAU 1632</strain>
    </source>
</reference>
<evidence type="ECO:0000256" key="6">
    <source>
        <dbReference type="SAM" id="SignalP"/>
    </source>
</evidence>
<evidence type="ECO:0000256" key="3">
    <source>
        <dbReference type="ARBA" id="ARBA00022764"/>
    </source>
</evidence>
<keyword evidence="5" id="KW-0676">Redox-active center</keyword>
<evidence type="ECO:0000256" key="1">
    <source>
        <dbReference type="ARBA" id="ARBA00004418"/>
    </source>
</evidence>